<dbReference type="Pfam" id="PF13692">
    <property type="entry name" value="Glyco_trans_1_4"/>
    <property type="match status" value="1"/>
</dbReference>
<dbReference type="EMBL" id="WMJZ01000019">
    <property type="protein sequence ID" value="MTH47356.1"/>
    <property type="molecule type" value="Genomic_DNA"/>
</dbReference>
<evidence type="ECO:0000313" key="2">
    <source>
        <dbReference type="Proteomes" id="UP000477739"/>
    </source>
</evidence>
<dbReference type="Proteomes" id="UP000477739">
    <property type="component" value="Unassembled WGS sequence"/>
</dbReference>
<protein>
    <submittedName>
        <fullName evidence="1">Glycosyltransferase</fullName>
    </submittedName>
</protein>
<organism evidence="1 2">
    <name type="scientific">Intestinirhabdus alba</name>
    <dbReference type="NCBI Taxonomy" id="2899544"/>
    <lineage>
        <taxon>Bacteria</taxon>
        <taxon>Pseudomonadati</taxon>
        <taxon>Pseudomonadota</taxon>
        <taxon>Gammaproteobacteria</taxon>
        <taxon>Enterobacterales</taxon>
        <taxon>Enterobacteriaceae</taxon>
        <taxon>Intestinirhabdus</taxon>
    </lineage>
</organism>
<gene>
    <name evidence="1" type="ORF">GJV78_14050</name>
</gene>
<dbReference type="RefSeq" id="WP_155108955.1">
    <property type="nucleotide sequence ID" value="NZ_WMJZ01000019.1"/>
</dbReference>
<proteinExistence type="predicted"/>
<evidence type="ECO:0000313" key="1">
    <source>
        <dbReference type="EMBL" id="MTH47356.1"/>
    </source>
</evidence>
<keyword evidence="2" id="KW-1185">Reference proteome</keyword>
<name>A0A6L6IP87_9ENTR</name>
<comment type="caution">
    <text evidence="1">The sequence shown here is derived from an EMBL/GenBank/DDBJ whole genome shotgun (WGS) entry which is preliminary data.</text>
</comment>
<dbReference type="Gene3D" id="3.40.50.2000">
    <property type="entry name" value="Glycogen Phosphorylase B"/>
    <property type="match status" value="1"/>
</dbReference>
<reference evidence="1 2" key="1">
    <citation type="submission" date="2019-11" db="EMBL/GenBank/DDBJ databases">
        <title>Escherichia alba sp. nov. isolated from the gut of plastic-eating superworms Zophobas atratus.</title>
        <authorList>
            <person name="Yang Y."/>
        </authorList>
    </citation>
    <scope>NUCLEOTIDE SEQUENCE [LARGE SCALE GENOMIC DNA]</scope>
    <source>
        <strain evidence="2">BIT-B35</strain>
    </source>
</reference>
<dbReference type="SUPFAM" id="SSF53756">
    <property type="entry name" value="UDP-Glycosyltransferase/glycogen phosphorylase"/>
    <property type="match status" value="1"/>
</dbReference>
<accession>A0A6L6IP87</accession>
<sequence length="390" mass="45426">MENIIFLTLDLVYPDDTGGRKLSLGRILHEREKGNRVVVIHYNYKNQNEEEAKCFFKRNNILYYSFTKKHKSHRFTRFLNYVKACLKLMPEPYFLIDNDVAFRMYLQKKIVEIEPTLISMESIFLGGLRDLANVKKSKLNYTLHNVESEFYFSLCFSEAKKIKKLHYYIQACLLKLIERNIFRNAYKSNDINFTFLSQEDKKKYKEKHIINEDACLINHNNIRTTRRVNREVKFNDPFFLFPGSLDFPANSYSIKKLFENPDIDWGLLPKIVITGSVSDTIRNDFSIYKNISLVGRVPENELHELYSTCIACISPIITGGGIKIKNIEAIKLGIPLIATEFSCIGIDTSAENVIVTENDSCSFYEAMLEYYYELLNNNTLEIKNTSLRSS</sequence>
<dbReference type="OrthoDB" id="8432722at2"/>
<dbReference type="AlphaFoldDB" id="A0A6L6IP87"/>